<gene>
    <name evidence="2" type="ORF">IW252_001710</name>
</gene>
<keyword evidence="1" id="KW-0472">Membrane</keyword>
<keyword evidence="1" id="KW-0812">Transmembrane</keyword>
<dbReference type="AlphaFoldDB" id="A0A931DAD7"/>
<name>A0A931DAD7_9MICC</name>
<organism evidence="2 3">
    <name type="scientific">Zhihengliuella flava</name>
    <dbReference type="NCBI Taxonomy" id="1285193"/>
    <lineage>
        <taxon>Bacteria</taxon>
        <taxon>Bacillati</taxon>
        <taxon>Actinomycetota</taxon>
        <taxon>Actinomycetes</taxon>
        <taxon>Micrococcales</taxon>
        <taxon>Micrococcaceae</taxon>
        <taxon>Zhihengliuella</taxon>
    </lineage>
</organism>
<keyword evidence="3" id="KW-1185">Reference proteome</keyword>
<comment type="caution">
    <text evidence="2">The sequence shown here is derived from an EMBL/GenBank/DDBJ whole genome shotgun (WGS) entry which is preliminary data.</text>
</comment>
<evidence type="ECO:0000313" key="2">
    <source>
        <dbReference type="EMBL" id="MBG6084943.1"/>
    </source>
</evidence>
<reference evidence="2" key="1">
    <citation type="submission" date="2020-11" db="EMBL/GenBank/DDBJ databases">
        <title>Sequencing the genomes of 1000 actinobacteria strains.</title>
        <authorList>
            <person name="Klenk H.-P."/>
        </authorList>
    </citation>
    <scope>NUCLEOTIDE SEQUENCE</scope>
    <source>
        <strain evidence="2">DSM 26152</strain>
    </source>
</reference>
<keyword evidence="1" id="KW-1133">Transmembrane helix</keyword>
<dbReference type="EMBL" id="JADOTZ010000001">
    <property type="protein sequence ID" value="MBG6084943.1"/>
    <property type="molecule type" value="Genomic_DNA"/>
</dbReference>
<sequence>MYGVLGLMAGMGVRALSGRRRAWAVKPPYNYTQVSSRNSWPFMMIGIGAVAVLSLPAIYFEGVGNEEMRQLWWNLPFIWLPLPFIALSFFWWPAKLAPRWYREWVARGGTRDVMPWTEEEIRAIRQEPPGRRRERTLKDIEKSRELVSGEDRP</sequence>
<feature type="transmembrane region" description="Helical" evidence="1">
    <location>
        <begin position="71"/>
        <end position="92"/>
    </location>
</feature>
<protein>
    <submittedName>
        <fullName evidence="2">Na+/melibiose symporter-like transporter</fullName>
    </submittedName>
</protein>
<evidence type="ECO:0000313" key="3">
    <source>
        <dbReference type="Proteomes" id="UP000625033"/>
    </source>
</evidence>
<accession>A0A931DAD7</accession>
<feature type="transmembrane region" description="Helical" evidence="1">
    <location>
        <begin position="39"/>
        <end position="59"/>
    </location>
</feature>
<dbReference type="Proteomes" id="UP000625033">
    <property type="component" value="Unassembled WGS sequence"/>
</dbReference>
<evidence type="ECO:0000256" key="1">
    <source>
        <dbReference type="SAM" id="Phobius"/>
    </source>
</evidence>
<proteinExistence type="predicted"/>